<accession>A0A2A1KBB8</accession>
<name>A0A2A1KBB8_STAHA</name>
<dbReference type="GeneID" id="93781514"/>
<evidence type="ECO:0000256" key="3">
    <source>
        <dbReference type="ARBA" id="ARBA00023125"/>
    </source>
</evidence>
<evidence type="ECO:0000259" key="5">
    <source>
        <dbReference type="PROSITE" id="PS51000"/>
    </source>
</evidence>
<dbReference type="GO" id="GO:0005988">
    <property type="term" value="P:lactose metabolic process"/>
    <property type="evidence" value="ECO:0007669"/>
    <property type="project" value="UniProtKB-KW"/>
</dbReference>
<evidence type="ECO:0000256" key="2">
    <source>
        <dbReference type="ARBA" id="ARBA00023015"/>
    </source>
</evidence>
<evidence type="ECO:0000313" key="6">
    <source>
        <dbReference type="EMBL" id="PPJ77364.1"/>
    </source>
</evidence>
<dbReference type="Pfam" id="PF00455">
    <property type="entry name" value="DeoRC"/>
    <property type="match status" value="1"/>
</dbReference>
<dbReference type="SUPFAM" id="SSF100950">
    <property type="entry name" value="NagB/RpiA/CoA transferase-like"/>
    <property type="match status" value="1"/>
</dbReference>
<evidence type="ECO:0000256" key="4">
    <source>
        <dbReference type="ARBA" id="ARBA00023163"/>
    </source>
</evidence>
<dbReference type="Pfam" id="PF08220">
    <property type="entry name" value="HTH_DeoR"/>
    <property type="match status" value="1"/>
</dbReference>
<dbReference type="PANTHER" id="PTHR30363:SF56">
    <property type="entry name" value="TRANSCRIPTIONAL REGULATOR, DEOR FAMILY"/>
    <property type="match status" value="1"/>
</dbReference>
<dbReference type="PROSITE" id="PS51000">
    <property type="entry name" value="HTH_DEOR_2"/>
    <property type="match status" value="1"/>
</dbReference>
<dbReference type="InterPro" id="IPR014036">
    <property type="entry name" value="DeoR-like_C"/>
</dbReference>
<comment type="caution">
    <text evidence="6">The sequence shown here is derived from an EMBL/GenBank/DDBJ whole genome shotgun (WGS) entry which is preliminary data.</text>
</comment>
<reference evidence="6 7" key="1">
    <citation type="submission" date="2017-11" db="EMBL/GenBank/DDBJ databases">
        <authorList>
            <person name="Founou R.C."/>
            <person name="Founou L."/>
            <person name="Allam M."/>
            <person name="Ismail A."/>
            <person name="Essack S.Y."/>
        </authorList>
    </citation>
    <scope>NUCLEOTIDE SEQUENCE [LARGE SCALE GENOMIC DNA]</scope>
    <source>
        <strain evidence="6 7">G811N2B1</strain>
    </source>
</reference>
<dbReference type="InterPro" id="IPR036388">
    <property type="entry name" value="WH-like_DNA-bd_sf"/>
</dbReference>
<dbReference type="Proteomes" id="UP000238153">
    <property type="component" value="Unassembled WGS sequence"/>
</dbReference>
<dbReference type="InterPro" id="IPR001034">
    <property type="entry name" value="DeoR_HTH"/>
</dbReference>
<protein>
    <submittedName>
        <fullName evidence="6">DeoR/GlpR transcriptional regulator</fullName>
    </submittedName>
</protein>
<sequence length="251" mass="28249">MISEKRHDLILQELRKKDFLTLQELIERTGCSASTVRRDLSKLQQQGRLQRVHGGATLNSNRNNEQILSDKLSQNLKEKRVIGQFAAKLIEDNDCIFMDAGSSTIEMIPFIKAQNIVVVTNGLTHVEKLLNQGIKTLMIGGQVKETTFATVGASALDTLSRYCFDKAFLGMNGLDLKYGLTTPDEKEALIKEKAMEQANQSYVLLDHSKIDEVYFAHVPISQNHVEMVVSKQTIALSHFEQYKEKYVFIGG</sequence>
<evidence type="ECO:0000313" key="7">
    <source>
        <dbReference type="Proteomes" id="UP000238153"/>
    </source>
</evidence>
<dbReference type="OMA" id="STHEPGF"/>
<dbReference type="InterPro" id="IPR050313">
    <property type="entry name" value="Carb_Metab_HTH_regulators"/>
</dbReference>
<proteinExistence type="predicted"/>
<keyword evidence="3" id="KW-0238">DNA-binding</keyword>
<dbReference type="KEGG" id="shh:ShL2_02044"/>
<dbReference type="PANTHER" id="PTHR30363">
    <property type="entry name" value="HTH-TYPE TRANSCRIPTIONAL REGULATOR SRLR-RELATED"/>
    <property type="match status" value="1"/>
</dbReference>
<dbReference type="GO" id="GO:0003700">
    <property type="term" value="F:DNA-binding transcription factor activity"/>
    <property type="evidence" value="ECO:0007669"/>
    <property type="project" value="InterPro"/>
</dbReference>
<dbReference type="RefSeq" id="WP_011276456.1">
    <property type="nucleotide sequence ID" value="NZ_BKAY01000035.1"/>
</dbReference>
<dbReference type="Gene3D" id="3.40.50.1360">
    <property type="match status" value="1"/>
</dbReference>
<keyword evidence="1" id="KW-0423">Lactose metabolism</keyword>
<dbReference type="AlphaFoldDB" id="A0A2A1KBB8"/>
<feature type="domain" description="HTH deoR-type" evidence="5">
    <location>
        <begin position="3"/>
        <end position="58"/>
    </location>
</feature>
<dbReference type="GO" id="GO:0003677">
    <property type="term" value="F:DNA binding"/>
    <property type="evidence" value="ECO:0007669"/>
    <property type="project" value="UniProtKB-KW"/>
</dbReference>
<keyword evidence="2" id="KW-0805">Transcription regulation</keyword>
<dbReference type="SUPFAM" id="SSF46785">
    <property type="entry name" value="Winged helix' DNA-binding domain"/>
    <property type="match status" value="1"/>
</dbReference>
<dbReference type="PROSITE" id="PS00894">
    <property type="entry name" value="HTH_DEOR_1"/>
    <property type="match status" value="1"/>
</dbReference>
<dbReference type="InterPro" id="IPR018356">
    <property type="entry name" value="Tscrpt_reg_HTH_DeoR_CS"/>
</dbReference>
<organism evidence="6 7">
    <name type="scientific">Staphylococcus haemolyticus</name>
    <dbReference type="NCBI Taxonomy" id="1283"/>
    <lineage>
        <taxon>Bacteria</taxon>
        <taxon>Bacillati</taxon>
        <taxon>Bacillota</taxon>
        <taxon>Bacilli</taxon>
        <taxon>Bacillales</taxon>
        <taxon>Staphylococcaceae</taxon>
        <taxon>Staphylococcus</taxon>
    </lineage>
</organism>
<dbReference type="SMART" id="SM00420">
    <property type="entry name" value="HTH_DEOR"/>
    <property type="match status" value="1"/>
</dbReference>
<dbReference type="Gene3D" id="1.10.10.10">
    <property type="entry name" value="Winged helix-like DNA-binding domain superfamily/Winged helix DNA-binding domain"/>
    <property type="match status" value="1"/>
</dbReference>
<gene>
    <name evidence="6" type="ORF">CV019_01465</name>
</gene>
<dbReference type="PRINTS" id="PR00037">
    <property type="entry name" value="HTHLACR"/>
</dbReference>
<dbReference type="STRING" id="1283.ShL2_02044"/>
<dbReference type="InterPro" id="IPR036390">
    <property type="entry name" value="WH_DNA-bd_sf"/>
</dbReference>
<evidence type="ECO:0000256" key="1">
    <source>
        <dbReference type="ARBA" id="ARBA00022736"/>
    </source>
</evidence>
<dbReference type="SMART" id="SM01134">
    <property type="entry name" value="DeoRC"/>
    <property type="match status" value="1"/>
</dbReference>
<keyword evidence="4" id="KW-0804">Transcription</keyword>
<dbReference type="InterPro" id="IPR037171">
    <property type="entry name" value="NagB/RpiA_transferase-like"/>
</dbReference>
<dbReference type="EMBL" id="PGWX01000136">
    <property type="protein sequence ID" value="PPJ77364.1"/>
    <property type="molecule type" value="Genomic_DNA"/>
</dbReference>